<keyword evidence="5" id="KW-0862">Zinc</keyword>
<organism evidence="9 10">
    <name type="scientific">Schistosoma japonicum</name>
    <name type="common">Blood fluke</name>
    <dbReference type="NCBI Taxonomy" id="6182"/>
    <lineage>
        <taxon>Eukaryota</taxon>
        <taxon>Metazoa</taxon>
        <taxon>Spiralia</taxon>
        <taxon>Lophotrochozoa</taxon>
        <taxon>Platyhelminthes</taxon>
        <taxon>Trematoda</taxon>
        <taxon>Digenea</taxon>
        <taxon>Strigeidida</taxon>
        <taxon>Schistosomatoidea</taxon>
        <taxon>Schistosomatidae</taxon>
        <taxon>Schistosoma</taxon>
    </lineage>
</organism>
<name>A0A4Z2DDW7_SCHJA</name>
<dbReference type="FunFam" id="3.30.160.60:FF:000018">
    <property type="entry name" value="Krueppel-like factor 15"/>
    <property type="match status" value="1"/>
</dbReference>
<dbReference type="GO" id="GO:0000978">
    <property type="term" value="F:RNA polymerase II cis-regulatory region sequence-specific DNA binding"/>
    <property type="evidence" value="ECO:0007669"/>
    <property type="project" value="TreeGrafter"/>
</dbReference>
<feature type="domain" description="C2H2-type" evidence="8">
    <location>
        <begin position="503"/>
        <end position="529"/>
    </location>
</feature>
<reference evidence="9 10" key="1">
    <citation type="submission" date="2019-03" db="EMBL/GenBank/DDBJ databases">
        <title>An improved genome assembly of the fluke Schistosoma japonicum.</title>
        <authorList>
            <person name="Hu W."/>
            <person name="Luo F."/>
            <person name="Yin M."/>
            <person name="Mo X."/>
            <person name="Sun C."/>
            <person name="Wu Q."/>
            <person name="Zhu B."/>
            <person name="Xiang M."/>
            <person name="Wang J."/>
            <person name="Wang Y."/>
            <person name="Zhang T."/>
            <person name="Xu B."/>
            <person name="Zheng H."/>
            <person name="Feng Z."/>
        </authorList>
    </citation>
    <scope>NUCLEOTIDE SEQUENCE [LARGE SCALE GENOMIC DNA]</scope>
    <source>
        <strain evidence="9">HuSjv2</strain>
        <tissue evidence="9">Worms</tissue>
    </source>
</reference>
<keyword evidence="6" id="KW-0539">Nucleus</keyword>
<keyword evidence="3" id="KW-0677">Repeat</keyword>
<dbReference type="GO" id="GO:0000981">
    <property type="term" value="F:DNA-binding transcription factor activity, RNA polymerase II-specific"/>
    <property type="evidence" value="ECO:0007669"/>
    <property type="project" value="TreeGrafter"/>
</dbReference>
<dbReference type="PROSITE" id="PS50157">
    <property type="entry name" value="ZINC_FINGER_C2H2_2"/>
    <property type="match status" value="3"/>
</dbReference>
<evidence type="ECO:0000313" key="9">
    <source>
        <dbReference type="EMBL" id="TNN14659.1"/>
    </source>
</evidence>
<feature type="domain" description="C2H2-type" evidence="8">
    <location>
        <begin position="473"/>
        <end position="502"/>
    </location>
</feature>
<dbReference type="AlphaFoldDB" id="A0A4Z2DDW7"/>
<evidence type="ECO:0000256" key="7">
    <source>
        <dbReference type="PROSITE-ProRule" id="PRU00042"/>
    </source>
</evidence>
<comment type="caution">
    <text evidence="9">The sequence shown here is derived from an EMBL/GenBank/DDBJ whole genome shotgun (WGS) entry which is preliminary data.</text>
</comment>
<keyword evidence="2" id="KW-0479">Metal-binding</keyword>
<dbReference type="SMART" id="SM00355">
    <property type="entry name" value="ZnF_C2H2"/>
    <property type="match status" value="3"/>
</dbReference>
<dbReference type="PROSITE" id="PS00028">
    <property type="entry name" value="ZINC_FINGER_C2H2_1"/>
    <property type="match status" value="3"/>
</dbReference>
<evidence type="ECO:0000259" key="8">
    <source>
        <dbReference type="PROSITE" id="PS50157"/>
    </source>
</evidence>
<evidence type="ECO:0000256" key="3">
    <source>
        <dbReference type="ARBA" id="ARBA00022737"/>
    </source>
</evidence>
<dbReference type="Proteomes" id="UP000311919">
    <property type="component" value="Unassembled WGS sequence"/>
</dbReference>
<dbReference type="FunFam" id="3.30.160.60:FF:000100">
    <property type="entry name" value="Zinc finger 45-like"/>
    <property type="match status" value="1"/>
</dbReference>
<evidence type="ECO:0000256" key="2">
    <source>
        <dbReference type="ARBA" id="ARBA00022723"/>
    </source>
</evidence>
<accession>A0A4Z2DDW7</accession>
<dbReference type="EMBL" id="SKCS01000166">
    <property type="protein sequence ID" value="TNN14659.1"/>
    <property type="molecule type" value="Genomic_DNA"/>
</dbReference>
<evidence type="ECO:0000256" key="6">
    <source>
        <dbReference type="ARBA" id="ARBA00023242"/>
    </source>
</evidence>
<comment type="subcellular location">
    <subcellularLocation>
        <location evidence="1">Nucleus</location>
    </subcellularLocation>
</comment>
<gene>
    <name evidence="9" type="ORF">EWB00_001838</name>
</gene>
<dbReference type="SUPFAM" id="SSF57667">
    <property type="entry name" value="beta-beta-alpha zinc fingers"/>
    <property type="match status" value="2"/>
</dbReference>
<keyword evidence="4 7" id="KW-0863">Zinc-finger</keyword>
<dbReference type="PANTHER" id="PTHR23235">
    <property type="entry name" value="KRUEPPEL-LIKE TRANSCRIPTION FACTOR"/>
    <property type="match status" value="1"/>
</dbReference>
<keyword evidence="10" id="KW-1185">Reference proteome</keyword>
<proteinExistence type="predicted"/>
<dbReference type="InterPro" id="IPR013087">
    <property type="entry name" value="Znf_C2H2_type"/>
</dbReference>
<dbReference type="STRING" id="6182.A0A4Z2DDW7"/>
<dbReference type="FunFam" id="3.30.160.60:FF:000125">
    <property type="entry name" value="Putative zinc finger protein 143"/>
    <property type="match status" value="1"/>
</dbReference>
<sequence length="529" mass="60424">MGIAYESLYLPVTVDSGFDKINELQAAEVLLSLANGSYSNWSSFSHNITSINQNSYFISQNHQSRMLKESTVGNLFTEDEQNNKSQSHLTSFDRNLHRNIKFKLHRIKSLINNKSLSSPDFEKLQQIPDTTNSQQNFHSFNPVLSSINFDVPNTSVAETLRKSQESFYNQSSMNYVSNTDWSNGNMTLYYPNHIESRESLLTISEYSPNCESVSSVNQTNKLDIDQQSDNRVTFALPDDCELSPPPPPPPHYHHPESYLNCEGNYDDCNNVDQHILLHRILHTNSDLTTLLHSSNNDTFRSCNSDSQLLRNNLNDFSQCSTHHYYDQMLNSQLLETLTPRKSDGYLQLISTSSSNSQYPNVVNQSSQNFSPVRITTTNLKLQDTTQSDSMFPNVNSTVSYCPTTTTHIVNSITTNTASTTTNVTIPVSSSSNPSNTLERVKSYRCNFDGCTKAYFKSSHLKAHIRVHTGEKPYICDWNHCNRKFARSDELSRHRRAHTGERNFICQRCPRRFTRSDHLTKHLRRHNSPK</sequence>
<evidence type="ECO:0000313" key="10">
    <source>
        <dbReference type="Proteomes" id="UP000311919"/>
    </source>
</evidence>
<dbReference type="GO" id="GO:0008270">
    <property type="term" value="F:zinc ion binding"/>
    <property type="evidence" value="ECO:0007669"/>
    <property type="project" value="UniProtKB-KW"/>
</dbReference>
<evidence type="ECO:0000256" key="4">
    <source>
        <dbReference type="ARBA" id="ARBA00022771"/>
    </source>
</evidence>
<dbReference type="PANTHER" id="PTHR23235:SF164">
    <property type="entry name" value="C2H2-TYPE DOMAIN-CONTAINING PROTEIN"/>
    <property type="match status" value="1"/>
</dbReference>
<dbReference type="GO" id="GO:0005634">
    <property type="term" value="C:nucleus"/>
    <property type="evidence" value="ECO:0007669"/>
    <property type="project" value="UniProtKB-SubCell"/>
</dbReference>
<feature type="domain" description="C2H2-type" evidence="8">
    <location>
        <begin position="443"/>
        <end position="472"/>
    </location>
</feature>
<dbReference type="Gene3D" id="3.30.160.60">
    <property type="entry name" value="Classic Zinc Finger"/>
    <property type="match status" value="3"/>
</dbReference>
<evidence type="ECO:0000256" key="1">
    <source>
        <dbReference type="ARBA" id="ARBA00004123"/>
    </source>
</evidence>
<dbReference type="InterPro" id="IPR036236">
    <property type="entry name" value="Znf_C2H2_sf"/>
</dbReference>
<protein>
    <submittedName>
        <fullName evidence="9">Krueppel-like factor 11</fullName>
    </submittedName>
</protein>
<dbReference type="Pfam" id="PF00096">
    <property type="entry name" value="zf-C2H2"/>
    <property type="match status" value="3"/>
</dbReference>
<dbReference type="OrthoDB" id="6365676at2759"/>
<evidence type="ECO:0000256" key="5">
    <source>
        <dbReference type="ARBA" id="ARBA00022833"/>
    </source>
</evidence>